<feature type="transmembrane region" description="Helical" evidence="1">
    <location>
        <begin position="154"/>
        <end position="179"/>
    </location>
</feature>
<keyword evidence="1" id="KW-0472">Membrane</keyword>
<keyword evidence="1" id="KW-1133">Transmembrane helix</keyword>
<sequence length="275" mass="28068">MIQYALLVGMLASLNPCGAPLLPAYLGLFSMSGDDEPTIHRVHRGVQAGSTMSLGFLAVFVAVGLPLSAMAAAISAIGPGAIGVLGIAVIAVAVLGLRGRALPLPGRWLRFRGGRGTVAMFTFGALYALGSLGCELPLFLAATGVASTRDAVTAVAATIAYGVGMGLMVTTLSVIVALVGRSRRLRLPTLWVRRAGAAVALASGIYLLIFAAAKIWMPSLAATLNAPIVQGEAGVQQAMSLSPLWWATAFAAVIVAVAGVTAAAAAIRDRGRRHV</sequence>
<feature type="transmembrane region" description="Helical" evidence="1">
    <location>
        <begin position="118"/>
        <end position="142"/>
    </location>
</feature>
<feature type="transmembrane region" description="Helical" evidence="1">
    <location>
        <begin position="6"/>
        <end position="31"/>
    </location>
</feature>
<reference evidence="3" key="1">
    <citation type="journal article" date="2019" name="Int. J. Syst. Evol. Microbiol.">
        <title>The Global Catalogue of Microorganisms (GCM) 10K type strain sequencing project: providing services to taxonomists for standard genome sequencing and annotation.</title>
        <authorList>
            <consortium name="The Broad Institute Genomics Platform"/>
            <consortium name="The Broad Institute Genome Sequencing Center for Infectious Disease"/>
            <person name="Wu L."/>
            <person name="Ma J."/>
        </authorList>
    </citation>
    <scope>NUCLEOTIDE SEQUENCE [LARGE SCALE GENOMIC DNA]</scope>
    <source>
        <strain evidence="3">CGMCC 4.6997</strain>
    </source>
</reference>
<dbReference type="RefSeq" id="WP_386741210.1">
    <property type="nucleotide sequence ID" value="NZ_JBHSMG010000005.1"/>
</dbReference>
<keyword evidence="1" id="KW-0812">Transmembrane</keyword>
<feature type="transmembrane region" description="Helical" evidence="1">
    <location>
        <begin position="52"/>
        <end position="74"/>
    </location>
</feature>
<dbReference type="InterPro" id="IPR051790">
    <property type="entry name" value="Cytochrome_c-biogenesis_DsbD"/>
</dbReference>
<organism evidence="2 3">
    <name type="scientific">Lysinimonas soli</name>
    <dbReference type="NCBI Taxonomy" id="1074233"/>
    <lineage>
        <taxon>Bacteria</taxon>
        <taxon>Bacillati</taxon>
        <taxon>Actinomycetota</taxon>
        <taxon>Actinomycetes</taxon>
        <taxon>Micrococcales</taxon>
        <taxon>Microbacteriaceae</taxon>
        <taxon>Lysinimonas</taxon>
    </lineage>
</organism>
<protein>
    <submittedName>
        <fullName evidence="2">Cytochrome c biogenesis CcdA family protein</fullName>
    </submittedName>
</protein>
<comment type="caution">
    <text evidence="2">The sequence shown here is derived from an EMBL/GenBank/DDBJ whole genome shotgun (WGS) entry which is preliminary data.</text>
</comment>
<dbReference type="Proteomes" id="UP001596039">
    <property type="component" value="Unassembled WGS sequence"/>
</dbReference>
<proteinExistence type="predicted"/>
<feature type="transmembrane region" description="Helical" evidence="1">
    <location>
        <begin position="191"/>
        <end position="217"/>
    </location>
</feature>
<evidence type="ECO:0000313" key="2">
    <source>
        <dbReference type="EMBL" id="MFC5503500.1"/>
    </source>
</evidence>
<dbReference type="EMBL" id="JBHSMG010000005">
    <property type="protein sequence ID" value="MFC5503500.1"/>
    <property type="molecule type" value="Genomic_DNA"/>
</dbReference>
<gene>
    <name evidence="2" type="ORF">ACFPJ4_14720</name>
</gene>
<accession>A0ABW0NTU4</accession>
<name>A0ABW0NTU4_9MICO</name>
<keyword evidence="3" id="KW-1185">Reference proteome</keyword>
<evidence type="ECO:0000313" key="3">
    <source>
        <dbReference type="Proteomes" id="UP001596039"/>
    </source>
</evidence>
<dbReference type="PANTHER" id="PTHR31272:SF4">
    <property type="entry name" value="CYTOCHROME C-TYPE BIOGENESIS PROTEIN HI_1454-RELATED"/>
    <property type="match status" value="1"/>
</dbReference>
<dbReference type="PANTHER" id="PTHR31272">
    <property type="entry name" value="CYTOCHROME C-TYPE BIOGENESIS PROTEIN HI_1454-RELATED"/>
    <property type="match status" value="1"/>
</dbReference>
<evidence type="ECO:0000256" key="1">
    <source>
        <dbReference type="SAM" id="Phobius"/>
    </source>
</evidence>
<feature type="transmembrane region" description="Helical" evidence="1">
    <location>
        <begin position="80"/>
        <end position="97"/>
    </location>
</feature>
<feature type="transmembrane region" description="Helical" evidence="1">
    <location>
        <begin position="244"/>
        <end position="267"/>
    </location>
</feature>